<protein>
    <submittedName>
        <fullName evidence="1">Uncharacterized protein</fullName>
    </submittedName>
</protein>
<proteinExistence type="predicted"/>
<dbReference type="AlphaFoldDB" id="A0A8T1N3J3"/>
<evidence type="ECO:0000313" key="1">
    <source>
        <dbReference type="EMBL" id="KAG6624422.1"/>
    </source>
</evidence>
<organism evidence="1 2">
    <name type="scientific">Carya illinoinensis</name>
    <name type="common">Pecan</name>
    <dbReference type="NCBI Taxonomy" id="32201"/>
    <lineage>
        <taxon>Eukaryota</taxon>
        <taxon>Viridiplantae</taxon>
        <taxon>Streptophyta</taxon>
        <taxon>Embryophyta</taxon>
        <taxon>Tracheophyta</taxon>
        <taxon>Spermatophyta</taxon>
        <taxon>Magnoliopsida</taxon>
        <taxon>eudicotyledons</taxon>
        <taxon>Gunneridae</taxon>
        <taxon>Pentapetalae</taxon>
        <taxon>rosids</taxon>
        <taxon>fabids</taxon>
        <taxon>Fagales</taxon>
        <taxon>Juglandaceae</taxon>
        <taxon>Carya</taxon>
    </lineage>
</organism>
<gene>
    <name evidence="1" type="ORF">CIPAW_16G026100</name>
</gene>
<keyword evidence="2" id="KW-1185">Reference proteome</keyword>
<accession>A0A8T1N3J3</accession>
<dbReference type="Proteomes" id="UP000811609">
    <property type="component" value="Chromosome 16"/>
</dbReference>
<dbReference type="EMBL" id="CM031824">
    <property type="protein sequence ID" value="KAG6624422.1"/>
    <property type="molecule type" value="Genomic_DNA"/>
</dbReference>
<reference evidence="1" key="1">
    <citation type="submission" date="2020-12" db="EMBL/GenBank/DDBJ databases">
        <title>WGS assembly of Carya illinoinensis cv. Pawnee.</title>
        <authorList>
            <person name="Platts A."/>
            <person name="Shu S."/>
            <person name="Wright S."/>
            <person name="Barry K."/>
            <person name="Edger P."/>
            <person name="Pires J.C."/>
            <person name="Schmutz J."/>
        </authorList>
    </citation>
    <scope>NUCLEOTIDE SEQUENCE</scope>
    <source>
        <tissue evidence="1">Leaf</tissue>
    </source>
</reference>
<sequence>MGTCVIVRNYRREIMFSLCAAKNFDGIAELAKACALWRVVSCTYIKHLLKGMPKKLSMILIRKRLQVHGRGKMWKKSSSFYSTDLIGKSSSITDKVIVCHMN</sequence>
<name>A0A8T1N3J3_CARIL</name>
<comment type="caution">
    <text evidence="1">The sequence shown here is derived from an EMBL/GenBank/DDBJ whole genome shotgun (WGS) entry which is preliminary data.</text>
</comment>
<evidence type="ECO:0000313" key="2">
    <source>
        <dbReference type="Proteomes" id="UP000811609"/>
    </source>
</evidence>